<keyword evidence="9" id="KW-1003">Cell membrane</keyword>
<evidence type="ECO:0000256" key="2">
    <source>
        <dbReference type="ARBA" id="ARBA00008445"/>
    </source>
</evidence>
<evidence type="ECO:0000256" key="9">
    <source>
        <dbReference type="RuleBase" id="RU365087"/>
    </source>
</evidence>
<sequence length="70" mass="7656">MMTIDIIQLSSAIILIIAVLLQRRGAGLGSAFGGQGNVYRTKRGMEKYLFVLTIILAVIFLSISLVNIIF</sequence>
<dbReference type="EMBL" id="MHIF01000056">
    <property type="protein sequence ID" value="OGY46670.1"/>
    <property type="molecule type" value="Genomic_DNA"/>
</dbReference>
<dbReference type="NCBIfam" id="TIGR00810">
    <property type="entry name" value="secG"/>
    <property type="match status" value="1"/>
</dbReference>
<dbReference type="GO" id="GO:0009306">
    <property type="term" value="P:protein secretion"/>
    <property type="evidence" value="ECO:0007669"/>
    <property type="project" value="UniProtKB-UniRule"/>
</dbReference>
<evidence type="ECO:0000313" key="10">
    <source>
        <dbReference type="EMBL" id="OGY46670.1"/>
    </source>
</evidence>
<keyword evidence="6 9" id="KW-1133">Transmembrane helix</keyword>
<evidence type="ECO:0000256" key="4">
    <source>
        <dbReference type="ARBA" id="ARBA00022692"/>
    </source>
</evidence>
<evidence type="ECO:0000256" key="3">
    <source>
        <dbReference type="ARBA" id="ARBA00022448"/>
    </source>
</evidence>
<evidence type="ECO:0000256" key="1">
    <source>
        <dbReference type="ARBA" id="ARBA00004141"/>
    </source>
</evidence>
<accession>A0A1G1Y4H0</accession>
<dbReference type="GO" id="GO:0015450">
    <property type="term" value="F:protein-transporting ATPase activity"/>
    <property type="evidence" value="ECO:0007669"/>
    <property type="project" value="UniProtKB-UniRule"/>
</dbReference>
<evidence type="ECO:0000256" key="5">
    <source>
        <dbReference type="ARBA" id="ARBA00022927"/>
    </source>
</evidence>
<feature type="transmembrane region" description="Helical" evidence="9">
    <location>
        <begin position="48"/>
        <end position="69"/>
    </location>
</feature>
<evidence type="ECO:0000256" key="7">
    <source>
        <dbReference type="ARBA" id="ARBA00023010"/>
    </source>
</evidence>
<comment type="caution">
    <text evidence="10">The sequence shown here is derived from an EMBL/GenBank/DDBJ whole genome shotgun (WGS) entry which is preliminary data.</text>
</comment>
<name>A0A1G1Y4H0_9BACT</name>
<comment type="similarity">
    <text evidence="2 9">Belongs to the SecG family.</text>
</comment>
<gene>
    <name evidence="10" type="ORF">A2663_03535</name>
</gene>
<evidence type="ECO:0000256" key="8">
    <source>
        <dbReference type="ARBA" id="ARBA00023136"/>
    </source>
</evidence>
<dbReference type="Pfam" id="PF03840">
    <property type="entry name" value="SecG"/>
    <property type="match status" value="1"/>
</dbReference>
<proteinExistence type="inferred from homology"/>
<evidence type="ECO:0000313" key="11">
    <source>
        <dbReference type="Proteomes" id="UP000178432"/>
    </source>
</evidence>
<keyword evidence="5 9" id="KW-0653">Protein transport</keyword>
<comment type="subcellular location">
    <subcellularLocation>
        <location evidence="9">Cell membrane</location>
        <topology evidence="9">Multi-pass membrane protein</topology>
    </subcellularLocation>
    <subcellularLocation>
        <location evidence="1">Membrane</location>
        <topology evidence="1">Multi-pass membrane protein</topology>
    </subcellularLocation>
</comment>
<keyword evidence="4 9" id="KW-0812">Transmembrane</keyword>
<keyword evidence="8 9" id="KW-0472">Membrane</keyword>
<keyword evidence="7 9" id="KW-0811">Translocation</keyword>
<organism evidence="10 11">
    <name type="scientific">Candidatus Buchananbacteria bacterium RIFCSPHIGHO2_01_FULL_46_12</name>
    <dbReference type="NCBI Taxonomy" id="1797536"/>
    <lineage>
        <taxon>Bacteria</taxon>
        <taxon>Candidatus Buchananiibacteriota</taxon>
    </lineage>
</organism>
<keyword evidence="3 9" id="KW-0813">Transport</keyword>
<dbReference type="Proteomes" id="UP000178432">
    <property type="component" value="Unassembled WGS sequence"/>
</dbReference>
<evidence type="ECO:0000256" key="6">
    <source>
        <dbReference type="ARBA" id="ARBA00022989"/>
    </source>
</evidence>
<dbReference type="AlphaFoldDB" id="A0A1G1Y4H0"/>
<dbReference type="GO" id="GO:0005886">
    <property type="term" value="C:plasma membrane"/>
    <property type="evidence" value="ECO:0007669"/>
    <property type="project" value="UniProtKB-SubCell"/>
</dbReference>
<feature type="transmembrane region" description="Helical" evidence="9">
    <location>
        <begin position="6"/>
        <end position="22"/>
    </location>
</feature>
<protein>
    <recommendedName>
        <fullName evidence="9">Protein-export membrane protein SecG</fullName>
    </recommendedName>
</protein>
<reference evidence="10 11" key="1">
    <citation type="journal article" date="2016" name="Nat. Commun.">
        <title>Thousands of microbial genomes shed light on interconnected biogeochemical processes in an aquifer system.</title>
        <authorList>
            <person name="Anantharaman K."/>
            <person name="Brown C.T."/>
            <person name="Hug L.A."/>
            <person name="Sharon I."/>
            <person name="Castelle C.J."/>
            <person name="Probst A.J."/>
            <person name="Thomas B.C."/>
            <person name="Singh A."/>
            <person name="Wilkins M.J."/>
            <person name="Karaoz U."/>
            <person name="Brodie E.L."/>
            <person name="Williams K.H."/>
            <person name="Hubbard S.S."/>
            <person name="Banfield J.F."/>
        </authorList>
    </citation>
    <scope>NUCLEOTIDE SEQUENCE [LARGE SCALE GENOMIC DNA]</scope>
</reference>
<dbReference type="InterPro" id="IPR004692">
    <property type="entry name" value="SecG"/>
</dbReference>
<comment type="function">
    <text evidence="9">Involved in protein export. Participates in an early event of protein translocation.</text>
</comment>